<evidence type="ECO:0000313" key="8">
    <source>
        <dbReference type="Proteomes" id="UP000308901"/>
    </source>
</evidence>
<dbReference type="GO" id="GO:0030151">
    <property type="term" value="F:molybdenum ion binding"/>
    <property type="evidence" value="ECO:0007669"/>
    <property type="project" value="UniProtKB-UniRule"/>
</dbReference>
<evidence type="ECO:0000313" key="7">
    <source>
        <dbReference type="EMBL" id="TLP39379.1"/>
    </source>
</evidence>
<evidence type="ECO:0000256" key="2">
    <source>
        <dbReference type="ARBA" id="ARBA00022448"/>
    </source>
</evidence>
<reference evidence="7 8" key="1">
    <citation type="submission" date="2019-05" db="EMBL/GenBank/DDBJ databases">
        <title>Arcobacter sp. nov., isolated from sea sediment.</title>
        <authorList>
            <person name="Kim W."/>
        </authorList>
    </citation>
    <scope>NUCLEOTIDE SEQUENCE [LARGE SCALE GENOMIC DNA]</scope>
    <source>
        <strain evidence="7 8">CAU 1517</strain>
    </source>
</reference>
<evidence type="ECO:0000256" key="5">
    <source>
        <dbReference type="PIRNR" id="PIRNR005763"/>
    </source>
</evidence>
<dbReference type="OrthoDB" id="9800709at2"/>
<evidence type="ECO:0000259" key="6">
    <source>
        <dbReference type="PROSITE" id="PS51866"/>
    </source>
</evidence>
<sequence>MEFTSSLAILNSQTPFLLEKRIKLLKEIAIVGSISKAAKNVPMSYKTAWEAIDTINNLCPEKVVTKETGGVGGGGAKLTPYGKNLIETYEKVQYEHEKFLKTLSNLTDFNTGSLKSLRRINMQLSTRNQIQGVVELINKGGVNSEVFIKLKSGYTLVAIITNSAVDSLDLQIEDEVTSLFKSSSVLVTTDCSLTISARNKLQGKITNITDGEVNSEVSIDIGNGDIVAAIITSDSVKSLGLKVFDEVSAVIKASDVMIGK</sequence>
<dbReference type="PANTHER" id="PTHR30432:SF1">
    <property type="entry name" value="DNA-BINDING TRANSCRIPTIONAL DUAL REGULATOR MODE"/>
    <property type="match status" value="1"/>
</dbReference>
<dbReference type="GO" id="GO:0015689">
    <property type="term" value="P:molybdate ion transport"/>
    <property type="evidence" value="ECO:0007669"/>
    <property type="project" value="UniProtKB-UniRule"/>
</dbReference>
<dbReference type="SUPFAM" id="SSF50331">
    <property type="entry name" value="MOP-like"/>
    <property type="match status" value="2"/>
</dbReference>
<dbReference type="PANTHER" id="PTHR30432">
    <property type="entry name" value="TRANSCRIPTIONAL REGULATOR MODE"/>
    <property type="match status" value="1"/>
</dbReference>
<feature type="domain" description="Mop" evidence="6">
    <location>
        <begin position="123"/>
        <end position="189"/>
    </location>
</feature>
<comment type="caution">
    <text evidence="7">The sequence shown here is derived from an EMBL/GenBank/DDBJ whole genome shotgun (WGS) entry which is preliminary data.</text>
</comment>
<dbReference type="InterPro" id="IPR008995">
    <property type="entry name" value="Mo/tungstate-bd_C_term_dom"/>
</dbReference>
<dbReference type="InterPro" id="IPR036388">
    <property type="entry name" value="WH-like_DNA-bd_sf"/>
</dbReference>
<dbReference type="PROSITE" id="PS51866">
    <property type="entry name" value="MOP"/>
    <property type="match status" value="2"/>
</dbReference>
<dbReference type="RefSeq" id="WP_138151962.1">
    <property type="nucleotide sequence ID" value="NZ_VANU01000002.1"/>
</dbReference>
<dbReference type="GO" id="GO:0006355">
    <property type="term" value="P:regulation of DNA-templated transcription"/>
    <property type="evidence" value="ECO:0007669"/>
    <property type="project" value="InterPro"/>
</dbReference>
<accession>A0A5R8Y2S1</accession>
<dbReference type="Gene3D" id="1.10.10.10">
    <property type="entry name" value="Winged helix-like DNA-binding domain superfamily/Winged helix DNA-binding domain"/>
    <property type="match status" value="1"/>
</dbReference>
<dbReference type="SUPFAM" id="SSF46785">
    <property type="entry name" value="Winged helix' DNA-binding domain"/>
    <property type="match status" value="1"/>
</dbReference>
<organism evidence="7 8">
    <name type="scientific">Arcobacter arenosus</name>
    <dbReference type="NCBI Taxonomy" id="2576037"/>
    <lineage>
        <taxon>Bacteria</taxon>
        <taxon>Pseudomonadati</taxon>
        <taxon>Campylobacterota</taxon>
        <taxon>Epsilonproteobacteria</taxon>
        <taxon>Campylobacterales</taxon>
        <taxon>Arcobacteraceae</taxon>
        <taxon>Arcobacter</taxon>
    </lineage>
</organism>
<gene>
    <name evidence="7" type="ORF">FDK22_05775</name>
</gene>
<evidence type="ECO:0000256" key="3">
    <source>
        <dbReference type="ARBA" id="ARBA00022505"/>
    </source>
</evidence>
<dbReference type="EMBL" id="VANU01000002">
    <property type="protein sequence ID" value="TLP39379.1"/>
    <property type="molecule type" value="Genomic_DNA"/>
</dbReference>
<evidence type="ECO:0000256" key="4">
    <source>
        <dbReference type="ARBA" id="ARBA00022737"/>
    </source>
</evidence>
<dbReference type="InterPro" id="IPR051815">
    <property type="entry name" value="Molybdate_resp_trans_reg"/>
</dbReference>
<dbReference type="InterPro" id="IPR016462">
    <property type="entry name" value="ModE"/>
</dbReference>
<keyword evidence="3 5" id="KW-0500">Molybdenum</keyword>
<dbReference type="PIRSF" id="PIRSF005763">
    <property type="entry name" value="Txn_reg_ModE"/>
    <property type="match status" value="1"/>
</dbReference>
<comment type="similarity">
    <text evidence="1 5">Belongs to the ModE family.</text>
</comment>
<proteinExistence type="inferred from homology"/>
<name>A0A5R8Y2S1_9BACT</name>
<feature type="domain" description="Mop" evidence="6">
    <location>
        <begin position="194"/>
        <end position="260"/>
    </location>
</feature>
<keyword evidence="4" id="KW-0677">Repeat</keyword>
<dbReference type="Pfam" id="PF03459">
    <property type="entry name" value="TOBE"/>
    <property type="match status" value="2"/>
</dbReference>
<keyword evidence="8" id="KW-1185">Reference proteome</keyword>
<evidence type="ECO:0000256" key="1">
    <source>
        <dbReference type="ARBA" id="ARBA00008110"/>
    </source>
</evidence>
<protein>
    <submittedName>
        <fullName evidence="7">LysR family transcriptional regulator</fullName>
    </submittedName>
</protein>
<dbReference type="NCBIfam" id="TIGR00638">
    <property type="entry name" value="Mop"/>
    <property type="match status" value="2"/>
</dbReference>
<dbReference type="InterPro" id="IPR005116">
    <property type="entry name" value="Transp-assoc_OB_typ1"/>
</dbReference>
<keyword evidence="2 5" id="KW-0813">Transport</keyword>
<dbReference type="Proteomes" id="UP000308901">
    <property type="component" value="Unassembled WGS sequence"/>
</dbReference>
<dbReference type="InterPro" id="IPR004606">
    <property type="entry name" value="Mop_domain"/>
</dbReference>
<dbReference type="Gene3D" id="2.40.50.100">
    <property type="match status" value="2"/>
</dbReference>
<dbReference type="AlphaFoldDB" id="A0A5R8Y2S1"/>
<dbReference type="InterPro" id="IPR036390">
    <property type="entry name" value="WH_DNA-bd_sf"/>
</dbReference>